<dbReference type="STRING" id="1223545.GS4_28_00560"/>
<evidence type="ECO:0000313" key="2">
    <source>
        <dbReference type="EMBL" id="GAC69808.1"/>
    </source>
</evidence>
<comment type="caution">
    <text evidence="2">The sequence shown here is derived from an EMBL/GenBank/DDBJ whole genome shotgun (WGS) entry which is preliminary data.</text>
</comment>
<proteinExistence type="predicted"/>
<dbReference type="Pfam" id="PF01546">
    <property type="entry name" value="Peptidase_M20"/>
    <property type="match status" value="1"/>
</dbReference>
<organism evidence="2 3">
    <name type="scientific">Gordonia soli NBRC 108243</name>
    <dbReference type="NCBI Taxonomy" id="1223545"/>
    <lineage>
        <taxon>Bacteria</taxon>
        <taxon>Bacillati</taxon>
        <taxon>Actinomycetota</taxon>
        <taxon>Actinomycetes</taxon>
        <taxon>Mycobacteriales</taxon>
        <taxon>Gordoniaceae</taxon>
        <taxon>Gordonia</taxon>
    </lineage>
</organism>
<gene>
    <name evidence="2" type="ORF">GS4_28_00560</name>
</gene>
<dbReference type="eggNOG" id="COG1473">
    <property type="taxonomic scope" value="Bacteria"/>
</dbReference>
<dbReference type="Gene3D" id="3.30.70.360">
    <property type="match status" value="1"/>
</dbReference>
<dbReference type="OrthoDB" id="9777385at2"/>
<dbReference type="SUPFAM" id="SSF55031">
    <property type="entry name" value="Bacterial exopeptidase dimerisation domain"/>
    <property type="match status" value="1"/>
</dbReference>
<evidence type="ECO:0000313" key="3">
    <source>
        <dbReference type="Proteomes" id="UP000011666"/>
    </source>
</evidence>
<dbReference type="PIRSF" id="PIRSF005962">
    <property type="entry name" value="Pept_M20D_amidohydro"/>
    <property type="match status" value="1"/>
</dbReference>
<dbReference type="EMBL" id="BANX01000028">
    <property type="protein sequence ID" value="GAC69808.1"/>
    <property type="molecule type" value="Genomic_DNA"/>
</dbReference>
<dbReference type="GO" id="GO:0016787">
    <property type="term" value="F:hydrolase activity"/>
    <property type="evidence" value="ECO:0007669"/>
    <property type="project" value="UniProtKB-KW"/>
</dbReference>
<dbReference type="Gene3D" id="3.40.630.10">
    <property type="entry name" value="Zn peptidases"/>
    <property type="match status" value="1"/>
</dbReference>
<keyword evidence="3" id="KW-1185">Reference proteome</keyword>
<feature type="binding site" evidence="1">
    <location>
        <position position="103"/>
    </location>
    <ligand>
        <name>Mn(2+)</name>
        <dbReference type="ChEBI" id="CHEBI:29035"/>
        <label>2</label>
    </ligand>
</feature>
<reference evidence="2 3" key="1">
    <citation type="submission" date="2013-01" db="EMBL/GenBank/DDBJ databases">
        <title>Whole genome shotgun sequence of Gordonia soli NBRC 108243.</title>
        <authorList>
            <person name="Isaki-Nakamura S."/>
            <person name="Hosoyama A."/>
            <person name="Tsuchikane K."/>
            <person name="Ando Y."/>
            <person name="Baba S."/>
            <person name="Ohji S."/>
            <person name="Hamada M."/>
            <person name="Tamura T."/>
            <person name="Yamazoe A."/>
            <person name="Yamazaki S."/>
            <person name="Fujita N."/>
        </authorList>
    </citation>
    <scope>NUCLEOTIDE SEQUENCE [LARGE SCALE GENOMIC DNA]</scope>
    <source>
        <strain evidence="2 3">NBRC 108243</strain>
    </source>
</reference>
<accession>M0QML0</accession>
<dbReference type="InterPro" id="IPR002933">
    <property type="entry name" value="Peptidase_M20"/>
</dbReference>
<feature type="binding site" evidence="1">
    <location>
        <position position="138"/>
    </location>
    <ligand>
        <name>Mn(2+)</name>
        <dbReference type="ChEBI" id="CHEBI:29035"/>
        <label>2</label>
    </ligand>
</feature>
<feature type="binding site" evidence="1">
    <location>
        <position position="360"/>
    </location>
    <ligand>
        <name>Mn(2+)</name>
        <dbReference type="ChEBI" id="CHEBI:29035"/>
        <label>2</label>
    </ligand>
</feature>
<dbReference type="InterPro" id="IPR017439">
    <property type="entry name" value="Amidohydrolase"/>
</dbReference>
<dbReference type="PANTHER" id="PTHR11014:SF63">
    <property type="entry name" value="METALLOPEPTIDASE, PUTATIVE (AFU_ORTHOLOGUE AFUA_6G09600)-RELATED"/>
    <property type="match status" value="1"/>
</dbReference>
<sequence>MSTDPVEGWLAAHGGDLVRWRRDLHAHPELSRQEVRTTELVMSELTAAGLTPRRLPLGTGVVCDLGPTDRPLLALRADMDALPITEHTGLPFTSTVEGASHACGHDAHTAILLAVGKILASVDELPVGVRLIFQAAEEVMPGGALDAIDAGVTNGVGRIFALHCDPRLPVGTVGLRSGALTSAADHVDLQLHSAGGHTSRPHLTGDLVYAMGTVITGLPGILSRRIDPRSGTVMVWGAAHAGSAPNAIPQEGRLRGTVRTGDHATWALLEPLVRSVIGELVGPLGIRYDLSYFRGVPPVVNDEQAIEMLSRSVAAIGPSAVADTPQSAGGEDFSWYLEHVPGAMGRLGVWDGIGPQLDLHQPNFDIDERALTVGVRALAGVVFGAGQNT</sequence>
<dbReference type="InterPro" id="IPR036264">
    <property type="entry name" value="Bact_exopeptidase_dim_dom"/>
</dbReference>
<evidence type="ECO:0000256" key="1">
    <source>
        <dbReference type="PIRSR" id="PIRSR005962-1"/>
    </source>
</evidence>
<feature type="binding site" evidence="1">
    <location>
        <position position="105"/>
    </location>
    <ligand>
        <name>Mn(2+)</name>
        <dbReference type="ChEBI" id="CHEBI:29035"/>
        <label>2</label>
    </ligand>
</feature>
<protein>
    <submittedName>
        <fullName evidence="2">Putative amidohydrolase</fullName>
    </submittedName>
</protein>
<dbReference type="SUPFAM" id="SSF53187">
    <property type="entry name" value="Zn-dependent exopeptidases"/>
    <property type="match status" value="1"/>
</dbReference>
<dbReference type="RefSeq" id="WP_007623238.1">
    <property type="nucleotide sequence ID" value="NZ_BANX01000028.1"/>
</dbReference>
<keyword evidence="1" id="KW-0464">Manganese</keyword>
<keyword evidence="1" id="KW-0479">Metal-binding</keyword>
<dbReference type="AlphaFoldDB" id="M0QML0"/>
<feature type="binding site" evidence="1">
    <location>
        <position position="163"/>
    </location>
    <ligand>
        <name>Mn(2+)</name>
        <dbReference type="ChEBI" id="CHEBI:29035"/>
        <label>2</label>
    </ligand>
</feature>
<dbReference type="PANTHER" id="PTHR11014">
    <property type="entry name" value="PEPTIDASE M20 FAMILY MEMBER"/>
    <property type="match status" value="1"/>
</dbReference>
<dbReference type="GO" id="GO:0046872">
    <property type="term" value="F:metal ion binding"/>
    <property type="evidence" value="ECO:0007669"/>
    <property type="project" value="UniProtKB-KW"/>
</dbReference>
<name>M0QML0_9ACTN</name>
<dbReference type="NCBIfam" id="TIGR01891">
    <property type="entry name" value="amidohydrolases"/>
    <property type="match status" value="1"/>
</dbReference>
<keyword evidence="2" id="KW-0378">Hydrolase</keyword>
<comment type="cofactor">
    <cofactor evidence="1">
        <name>Mn(2+)</name>
        <dbReference type="ChEBI" id="CHEBI:29035"/>
    </cofactor>
    <text evidence="1">The Mn(2+) ion enhances activity.</text>
</comment>
<dbReference type="Proteomes" id="UP000011666">
    <property type="component" value="Unassembled WGS sequence"/>
</dbReference>